<comment type="caution">
    <text evidence="2">The sequence shown here is derived from an EMBL/GenBank/DDBJ whole genome shotgun (WGS) entry which is preliminary data.</text>
</comment>
<feature type="region of interest" description="Disordered" evidence="1">
    <location>
        <begin position="85"/>
        <end position="108"/>
    </location>
</feature>
<dbReference type="GO" id="GO:0004386">
    <property type="term" value="F:helicase activity"/>
    <property type="evidence" value="ECO:0007669"/>
    <property type="project" value="UniProtKB-KW"/>
</dbReference>
<gene>
    <name evidence="2" type="ORF">ACFSUL_13945</name>
</gene>
<keyword evidence="2" id="KW-0067">ATP-binding</keyword>
<accession>A0ABW5RTQ6</accession>
<keyword evidence="3" id="KW-1185">Reference proteome</keyword>
<keyword evidence="2" id="KW-0547">Nucleotide-binding</keyword>
<sequence>MIVEELKQLLTKISTAYPGVKFSDAKAELWYEALKDCDCFLVEKKFSSYIQQNFYPPKIADLYVNTDENPAPSILEKINQWEREGEQRIEEKRDKKRRENAPNWISRK</sequence>
<evidence type="ECO:0000313" key="3">
    <source>
        <dbReference type="Proteomes" id="UP001597506"/>
    </source>
</evidence>
<feature type="compositionally biased region" description="Basic and acidic residues" evidence="1">
    <location>
        <begin position="85"/>
        <end position="100"/>
    </location>
</feature>
<reference evidence="3" key="1">
    <citation type="journal article" date="2019" name="Int. J. Syst. Evol. Microbiol.">
        <title>The Global Catalogue of Microorganisms (GCM) 10K type strain sequencing project: providing services to taxonomists for standard genome sequencing and annotation.</title>
        <authorList>
            <consortium name="The Broad Institute Genomics Platform"/>
            <consortium name="The Broad Institute Genome Sequencing Center for Infectious Disease"/>
            <person name="Wu L."/>
            <person name="Ma J."/>
        </authorList>
    </citation>
    <scope>NUCLEOTIDE SEQUENCE [LARGE SCALE GENOMIC DNA]</scope>
    <source>
        <strain evidence="3">KCTC 3913</strain>
    </source>
</reference>
<keyword evidence="2" id="KW-0378">Hydrolase</keyword>
<name>A0ABW5RTQ6_9BACI</name>
<organism evidence="2 3">
    <name type="scientific">Bacillus seohaeanensis</name>
    <dbReference type="NCBI Taxonomy" id="284580"/>
    <lineage>
        <taxon>Bacteria</taxon>
        <taxon>Bacillati</taxon>
        <taxon>Bacillota</taxon>
        <taxon>Bacilli</taxon>
        <taxon>Bacillales</taxon>
        <taxon>Bacillaceae</taxon>
        <taxon>Bacillus</taxon>
    </lineage>
</organism>
<protein>
    <submittedName>
        <fullName evidence="2">Replicative helicase loader/inhibitor</fullName>
    </submittedName>
</protein>
<dbReference type="Gene3D" id="1.10.8.200">
    <property type="entry name" value="Replisome organizer (g39p helicase loader/inhibitor protein)"/>
    <property type="match status" value="1"/>
</dbReference>
<evidence type="ECO:0000256" key="1">
    <source>
        <dbReference type="SAM" id="MobiDB-lite"/>
    </source>
</evidence>
<evidence type="ECO:0000313" key="2">
    <source>
        <dbReference type="EMBL" id="MFD2681839.1"/>
    </source>
</evidence>
<proteinExistence type="predicted"/>
<keyword evidence="2" id="KW-0347">Helicase</keyword>
<dbReference type="RefSeq" id="WP_071411984.1">
    <property type="nucleotide sequence ID" value="NZ_JBHUMF010000031.1"/>
</dbReference>
<dbReference type="EMBL" id="JBHUMF010000031">
    <property type="protein sequence ID" value="MFD2681839.1"/>
    <property type="molecule type" value="Genomic_DNA"/>
</dbReference>
<dbReference type="Proteomes" id="UP001597506">
    <property type="component" value="Unassembled WGS sequence"/>
</dbReference>